<sequence>MTIGKNNKMMAHLGWRMKVIVQDSRTFVGYFKAFDKHMNVILSDCEEIRKIKPKPGKKLVNEEEKRTLGLVLLRGDKIISISVDGPAQKDDDSRVPKAGGSGGPGQAKPATRSVPQLPTGAPAGLQGPLGGHGIPGMQPPYGVPPMGQPPRPF</sequence>
<evidence type="ECO:0000256" key="1">
    <source>
        <dbReference type="ARBA" id="ARBA00004123"/>
    </source>
</evidence>
<dbReference type="GO" id="GO:0005737">
    <property type="term" value="C:cytoplasm"/>
    <property type="evidence" value="ECO:0007669"/>
    <property type="project" value="UniProtKB-SubCell"/>
</dbReference>
<keyword evidence="6" id="KW-0694">RNA-binding</keyword>
<dbReference type="SMART" id="SM00651">
    <property type="entry name" value="Sm"/>
    <property type="match status" value="1"/>
</dbReference>
<evidence type="ECO:0000313" key="15">
    <source>
        <dbReference type="Proteomes" id="UP000659654"/>
    </source>
</evidence>
<dbReference type="GO" id="GO:0005686">
    <property type="term" value="C:U2 snRNP"/>
    <property type="evidence" value="ECO:0007669"/>
    <property type="project" value="TreeGrafter"/>
</dbReference>
<dbReference type="EMBL" id="CAJFDI010000001">
    <property type="protein sequence ID" value="CAD5209834.1"/>
    <property type="molecule type" value="Genomic_DNA"/>
</dbReference>
<dbReference type="SUPFAM" id="SSF50182">
    <property type="entry name" value="Sm-like ribonucleoproteins"/>
    <property type="match status" value="1"/>
</dbReference>
<dbReference type="eggNOG" id="KOG3168">
    <property type="taxonomic scope" value="Eukaryota"/>
</dbReference>
<feature type="region of interest" description="Disordered" evidence="11">
    <location>
        <begin position="82"/>
        <end position="153"/>
    </location>
</feature>
<feature type="domain" description="Sm" evidence="12">
    <location>
        <begin position="4"/>
        <end position="87"/>
    </location>
</feature>
<evidence type="ECO:0000259" key="12">
    <source>
        <dbReference type="PROSITE" id="PS52002"/>
    </source>
</evidence>
<evidence type="ECO:0000256" key="8">
    <source>
        <dbReference type="ARBA" id="ARBA00023242"/>
    </source>
</evidence>
<comment type="similarity">
    <text evidence="3">Belongs to the snRNP SmB/SmN family.</text>
</comment>
<name>A0A1I7RY24_BURXY</name>
<dbReference type="GO" id="GO:0000398">
    <property type="term" value="P:mRNA splicing, via spliceosome"/>
    <property type="evidence" value="ECO:0007669"/>
    <property type="project" value="TreeGrafter"/>
</dbReference>
<evidence type="ECO:0000313" key="16">
    <source>
        <dbReference type="WBParaSite" id="BXY_0564100.1"/>
    </source>
</evidence>
<dbReference type="EMBL" id="CAJFCV020000001">
    <property type="protein sequence ID" value="CAG9085207.1"/>
    <property type="molecule type" value="Genomic_DNA"/>
</dbReference>
<dbReference type="Proteomes" id="UP000582659">
    <property type="component" value="Unassembled WGS sequence"/>
</dbReference>
<dbReference type="AlphaFoldDB" id="A0A1I7RY24"/>
<dbReference type="InterPro" id="IPR010920">
    <property type="entry name" value="LSM_dom_sf"/>
</dbReference>
<dbReference type="Proteomes" id="UP000095284">
    <property type="component" value="Unplaced"/>
</dbReference>
<evidence type="ECO:0000256" key="3">
    <source>
        <dbReference type="ARBA" id="ARBA00009123"/>
    </source>
</evidence>
<keyword evidence="4" id="KW-0963">Cytoplasm</keyword>
<evidence type="ECO:0000313" key="13">
    <source>
        <dbReference type="EMBL" id="CAD5209834.1"/>
    </source>
</evidence>
<dbReference type="InterPro" id="IPR047575">
    <property type="entry name" value="Sm"/>
</dbReference>
<evidence type="ECO:0000256" key="9">
    <source>
        <dbReference type="ARBA" id="ARBA00023274"/>
    </source>
</evidence>
<reference evidence="13" key="2">
    <citation type="submission" date="2020-09" db="EMBL/GenBank/DDBJ databases">
        <authorList>
            <person name="Kikuchi T."/>
        </authorList>
    </citation>
    <scope>NUCLEOTIDE SEQUENCE</scope>
    <source>
        <strain evidence="13">Ka4C1</strain>
    </source>
</reference>
<dbReference type="PANTHER" id="PTHR10701:SF0">
    <property type="entry name" value="SMALL NUCLEAR RIBONUCLEOPROTEIN-ASSOCIATED PROTEIN B"/>
    <property type="match status" value="1"/>
</dbReference>
<dbReference type="Proteomes" id="UP000659654">
    <property type="component" value="Unassembled WGS sequence"/>
</dbReference>
<organism evidence="14 16">
    <name type="scientific">Bursaphelenchus xylophilus</name>
    <name type="common">Pinewood nematode worm</name>
    <name type="synonym">Aphelenchoides xylophilus</name>
    <dbReference type="NCBI Taxonomy" id="6326"/>
    <lineage>
        <taxon>Eukaryota</taxon>
        <taxon>Metazoa</taxon>
        <taxon>Ecdysozoa</taxon>
        <taxon>Nematoda</taxon>
        <taxon>Chromadorea</taxon>
        <taxon>Rhabditida</taxon>
        <taxon>Tylenchina</taxon>
        <taxon>Tylenchomorpha</taxon>
        <taxon>Aphelenchoidea</taxon>
        <taxon>Aphelenchoididae</taxon>
        <taxon>Bursaphelenchus</taxon>
    </lineage>
</organism>
<keyword evidence="5" id="KW-0507">mRNA processing</keyword>
<dbReference type="WBParaSite" id="BXY_0564100.1">
    <property type="protein sequence ID" value="BXY_0564100.1"/>
    <property type="gene ID" value="BXY_0564100"/>
</dbReference>
<accession>A0A1I7RY24</accession>
<dbReference type="GO" id="GO:0070990">
    <property type="term" value="F:snRNP binding"/>
    <property type="evidence" value="ECO:0007669"/>
    <property type="project" value="TreeGrafter"/>
</dbReference>
<dbReference type="GO" id="GO:0005682">
    <property type="term" value="C:U5 snRNP"/>
    <property type="evidence" value="ECO:0007669"/>
    <property type="project" value="TreeGrafter"/>
</dbReference>
<evidence type="ECO:0000256" key="10">
    <source>
        <dbReference type="ARBA" id="ARBA00041355"/>
    </source>
</evidence>
<dbReference type="OrthoDB" id="2020720at2759"/>
<reference evidence="16" key="1">
    <citation type="submission" date="2016-11" db="UniProtKB">
        <authorList>
            <consortium name="WormBaseParasite"/>
        </authorList>
    </citation>
    <scope>IDENTIFICATION</scope>
</reference>
<dbReference type="GO" id="GO:0071004">
    <property type="term" value="C:U2-type prespliceosome"/>
    <property type="evidence" value="ECO:0007669"/>
    <property type="project" value="TreeGrafter"/>
</dbReference>
<proteinExistence type="inferred from homology"/>
<dbReference type="PROSITE" id="PS52002">
    <property type="entry name" value="SM"/>
    <property type="match status" value="1"/>
</dbReference>
<dbReference type="InterPro" id="IPR050914">
    <property type="entry name" value="snRNP_SmB/NAA38-like"/>
</dbReference>
<evidence type="ECO:0000313" key="14">
    <source>
        <dbReference type="Proteomes" id="UP000095284"/>
    </source>
</evidence>
<dbReference type="GO" id="GO:0005687">
    <property type="term" value="C:U4 snRNP"/>
    <property type="evidence" value="ECO:0007669"/>
    <property type="project" value="TreeGrafter"/>
</dbReference>
<evidence type="ECO:0000256" key="7">
    <source>
        <dbReference type="ARBA" id="ARBA00023187"/>
    </source>
</evidence>
<feature type="compositionally biased region" description="Low complexity" evidence="11">
    <location>
        <begin position="117"/>
        <end position="126"/>
    </location>
</feature>
<keyword evidence="15" id="KW-1185">Reference proteome</keyword>
<dbReference type="GO" id="GO:0046540">
    <property type="term" value="C:U4/U6 x U5 tri-snRNP complex"/>
    <property type="evidence" value="ECO:0007669"/>
    <property type="project" value="TreeGrafter"/>
</dbReference>
<evidence type="ECO:0000256" key="2">
    <source>
        <dbReference type="ARBA" id="ARBA00004496"/>
    </source>
</evidence>
<keyword evidence="7" id="KW-0508">mRNA splicing</keyword>
<dbReference type="CDD" id="cd01717">
    <property type="entry name" value="Sm_B"/>
    <property type="match status" value="1"/>
</dbReference>
<feature type="compositionally biased region" description="Pro residues" evidence="11">
    <location>
        <begin position="137"/>
        <end position="153"/>
    </location>
</feature>
<dbReference type="GO" id="GO:0071013">
    <property type="term" value="C:catalytic step 2 spliceosome"/>
    <property type="evidence" value="ECO:0007669"/>
    <property type="project" value="TreeGrafter"/>
</dbReference>
<dbReference type="Gene3D" id="2.30.30.100">
    <property type="match status" value="1"/>
</dbReference>
<gene>
    <name evidence="13" type="ORF">BXYJ_LOCUS1633</name>
</gene>
<comment type="subcellular location">
    <subcellularLocation>
        <location evidence="2">Cytoplasm</location>
    </subcellularLocation>
    <subcellularLocation>
        <location evidence="1">Nucleus</location>
    </subcellularLocation>
</comment>
<keyword evidence="8" id="KW-0539">Nucleus</keyword>
<evidence type="ECO:0000256" key="11">
    <source>
        <dbReference type="SAM" id="MobiDB-lite"/>
    </source>
</evidence>
<dbReference type="PANTHER" id="PTHR10701">
    <property type="entry name" value="SMALL NUCLEAR RIBONUCLEOPROTEIN-ASSOCIATED PROTEIN B AND N"/>
    <property type="match status" value="1"/>
</dbReference>
<protein>
    <recommendedName>
        <fullName evidence="10">Sm protein B</fullName>
    </recommendedName>
</protein>
<dbReference type="SMR" id="A0A1I7RY24"/>
<dbReference type="GO" id="GO:0003723">
    <property type="term" value="F:RNA binding"/>
    <property type="evidence" value="ECO:0007669"/>
    <property type="project" value="UniProtKB-KW"/>
</dbReference>
<dbReference type="InterPro" id="IPR001163">
    <property type="entry name" value="Sm_dom_euk/arc"/>
</dbReference>
<dbReference type="GO" id="GO:0005685">
    <property type="term" value="C:U1 snRNP"/>
    <property type="evidence" value="ECO:0007669"/>
    <property type="project" value="TreeGrafter"/>
</dbReference>
<keyword evidence="9" id="KW-0687">Ribonucleoprotein</keyword>
<evidence type="ECO:0000256" key="6">
    <source>
        <dbReference type="ARBA" id="ARBA00022884"/>
    </source>
</evidence>
<evidence type="ECO:0000256" key="5">
    <source>
        <dbReference type="ARBA" id="ARBA00022664"/>
    </source>
</evidence>
<evidence type="ECO:0000256" key="4">
    <source>
        <dbReference type="ARBA" id="ARBA00022490"/>
    </source>
</evidence>
<dbReference type="Pfam" id="PF01423">
    <property type="entry name" value="LSM"/>
    <property type="match status" value="1"/>
</dbReference>